<dbReference type="Gene3D" id="3.40.710.10">
    <property type="entry name" value="DD-peptidase/beta-lactamase superfamily"/>
    <property type="match status" value="1"/>
</dbReference>
<dbReference type="InterPro" id="IPR050789">
    <property type="entry name" value="Diverse_Enzym_Activities"/>
</dbReference>
<reference evidence="2" key="1">
    <citation type="submission" date="2021-01" db="EMBL/GenBank/DDBJ databases">
        <authorList>
            <consortium name="Aspergillus chevalieri M1 genome sequencing consortium"/>
            <person name="Kazuki M."/>
            <person name="Futagami T."/>
        </authorList>
    </citation>
    <scope>NUCLEOTIDE SEQUENCE</scope>
    <source>
        <strain evidence="2">M1</strain>
    </source>
</reference>
<protein>
    <recommendedName>
        <fullName evidence="1">Beta-lactamase-related domain-containing protein</fullName>
    </recommendedName>
</protein>
<dbReference type="AlphaFoldDB" id="A0A7R7VUE5"/>
<evidence type="ECO:0000313" key="2">
    <source>
        <dbReference type="EMBL" id="BCR90952.1"/>
    </source>
</evidence>
<dbReference type="SUPFAM" id="SSF56601">
    <property type="entry name" value="beta-lactamase/transpeptidase-like"/>
    <property type="match status" value="1"/>
</dbReference>
<reference evidence="2" key="2">
    <citation type="submission" date="2021-02" db="EMBL/GenBank/DDBJ databases">
        <title>Aspergillus chevalieri M1 genome sequence.</title>
        <authorList>
            <person name="Kadooka C."/>
            <person name="Mori K."/>
            <person name="Futagami T."/>
        </authorList>
    </citation>
    <scope>NUCLEOTIDE SEQUENCE</scope>
    <source>
        <strain evidence="2">M1</strain>
    </source>
</reference>
<keyword evidence="3" id="KW-1185">Reference proteome</keyword>
<name>A0A7R7VUE5_ASPCH</name>
<dbReference type="Pfam" id="PF00144">
    <property type="entry name" value="Beta-lactamase"/>
    <property type="match status" value="1"/>
</dbReference>
<dbReference type="Proteomes" id="UP000637239">
    <property type="component" value="Chromosome 6"/>
</dbReference>
<organism evidence="2 3">
    <name type="scientific">Aspergillus chevalieri</name>
    <name type="common">Eurotium chevalieri</name>
    <dbReference type="NCBI Taxonomy" id="182096"/>
    <lineage>
        <taxon>Eukaryota</taxon>
        <taxon>Fungi</taxon>
        <taxon>Dikarya</taxon>
        <taxon>Ascomycota</taxon>
        <taxon>Pezizomycotina</taxon>
        <taxon>Eurotiomycetes</taxon>
        <taxon>Eurotiomycetidae</taxon>
        <taxon>Eurotiales</taxon>
        <taxon>Aspergillaceae</taxon>
        <taxon>Aspergillus</taxon>
        <taxon>Aspergillus subgen. Aspergillus</taxon>
    </lineage>
</organism>
<dbReference type="EMBL" id="AP024421">
    <property type="protein sequence ID" value="BCR90952.1"/>
    <property type="molecule type" value="Genomic_DNA"/>
</dbReference>
<dbReference type="InterPro" id="IPR001466">
    <property type="entry name" value="Beta-lactam-related"/>
</dbReference>
<dbReference type="InterPro" id="IPR012338">
    <property type="entry name" value="Beta-lactam/transpept-like"/>
</dbReference>
<sequence length="426" mass="46765">MVQLPVALTSASRAVLDKSTSEPAPSIPGLVYCVVDRQGEVLLSHASGKRGLDSPEPMTLDTTFWIASCTKMITSIACMQMVEQGKLALDDVDQVESLAPELKAVQVLERTSDGGFRLVPKDRGITLRMLMTHTGNVPSSAGFGYAFEDLKLRDWSRPVGLDDFSGHASDVLDRPLVNQPGTKFQYGVGMDWAGVLVERVSQMSLEKYFQKYILRPIGIDNITFFPTSEMINSLAYLHQRSQDGSLSVTDHLLRYPLLPCKANAEKDRFCMGGAGCFGKPIEFCQLIATLLNDGTHPRTGVQLLKPDTVRGMFTDQIPDKPRYCNEYTPSGKPLLANPCPLVPCDENLTEGWGLSFSISHERSPTGRAAGSGSWEGLVNLFWFADRENGIGAIIASQISPYGDLRVLECMETVEKMVYDAVACTHE</sequence>
<proteinExistence type="predicted"/>
<evidence type="ECO:0000259" key="1">
    <source>
        <dbReference type="Pfam" id="PF00144"/>
    </source>
</evidence>
<dbReference type="GeneID" id="66985310"/>
<gene>
    <name evidence="2" type="ORF">ACHE_60838A</name>
</gene>
<evidence type="ECO:0000313" key="3">
    <source>
        <dbReference type="Proteomes" id="UP000637239"/>
    </source>
</evidence>
<feature type="domain" description="Beta-lactamase-related" evidence="1">
    <location>
        <begin position="26"/>
        <end position="401"/>
    </location>
</feature>
<accession>A0A7R7VUE5</accession>
<dbReference type="PANTHER" id="PTHR43283">
    <property type="entry name" value="BETA-LACTAMASE-RELATED"/>
    <property type="match status" value="1"/>
</dbReference>
<dbReference type="PANTHER" id="PTHR43283:SF3">
    <property type="entry name" value="BETA-LACTAMASE FAMILY PROTEIN (AFU_ORTHOLOGUE AFUA_5G07500)"/>
    <property type="match status" value="1"/>
</dbReference>
<dbReference type="RefSeq" id="XP_043139474.1">
    <property type="nucleotide sequence ID" value="XM_043282056.1"/>
</dbReference>
<dbReference type="KEGG" id="ache:ACHE_60838A"/>